<keyword evidence="5" id="KW-0479">Metal-binding</keyword>
<dbReference type="InterPro" id="IPR013825">
    <property type="entry name" value="Topo_IA_cen_sub2"/>
</dbReference>
<sequence length="726" mass="81686">MDVYVAEKHAVAEAIARVLSDTPVKCRGYYDCSLGVNKVTVTWLAGHVLSLKEPHDFKPEWAKWKLEQLPLNWPIAYKVSQSTQNQFKIVSELLQSKETTKIISCTDPDKAGQMIADELFQYLHLDSNIIFRAMIDDLNRQRVISKLSNLRPNTEFKNLSLQEEARAVGDQRLGINLTRLVALHVQSAGIQAKIVVGRVKAAIISLVVCRERERQGFSSTDYYLIDTVVNSSAGQLKARLDTKQLPQPSIHLSLDDKSQLIEKEQVTRLANMLNSNPAVLVNKMKKEVHDSPPLPFDLLSLQVECSRLFKMSPSRVMDITQQLRLPPYSAITYNRSDCRYIPNEHLSECNSVIIELSKIDALHSVTQYTDSTIKSRAFNSAKIGAHSAIIPTGNVEGYDKMDDETKLVFLLISRQYLIQFLPKRIRNVVTYQYKIDGYLFEGKFQNILSYGWSAIFQNDQESEGVSIDSEGETAPIDISDLLVGGKSDHQIVVNPQKSKPRPSYTMTTLLKDLTSCAKYASEQQYREWLLQKDQDNEELGGIGTPATRSDILDDIFTAKLLIQQRSKTREIIIPSDAGYLLHDVLPSDLVSPNLTSIWANWFRQIGTGDKTVNEFLDYVDAYITNTIHTFSLASVAPSIANLVHTVDKPVSTVCPKCLSNSCMSKSGKFGKYWQCSKCNETFDDLKGAPIYRLCSKCGAKMRLRKAKGSVFFGCSNYPRCNSTEQV</sequence>
<keyword evidence="6" id="KW-0862">Zinc</keyword>
<feature type="domain" description="Topo IA-type catalytic" evidence="15">
    <location>
        <begin position="156"/>
        <end position="627"/>
    </location>
</feature>
<organism evidence="16 17">
    <name type="scientific">Vibrio tritonius</name>
    <dbReference type="NCBI Taxonomy" id="1435069"/>
    <lineage>
        <taxon>Bacteria</taxon>
        <taxon>Pseudomonadati</taxon>
        <taxon>Pseudomonadota</taxon>
        <taxon>Gammaproteobacteria</taxon>
        <taxon>Vibrionales</taxon>
        <taxon>Vibrionaceae</taxon>
        <taxon>Vibrio</taxon>
    </lineage>
</organism>
<dbReference type="PROSITE" id="PS50880">
    <property type="entry name" value="TOPRIM"/>
    <property type="match status" value="1"/>
</dbReference>
<dbReference type="InterPro" id="IPR013824">
    <property type="entry name" value="Topo_IA_cen_sub1"/>
</dbReference>
<dbReference type="InterPro" id="IPR023405">
    <property type="entry name" value="Topo_IA_core_domain"/>
</dbReference>
<dbReference type="Gene3D" id="2.70.20.10">
    <property type="entry name" value="Topoisomerase I, domain 3"/>
    <property type="match status" value="1"/>
</dbReference>
<dbReference type="PRINTS" id="PR00417">
    <property type="entry name" value="PRTPISMRASEI"/>
</dbReference>
<comment type="similarity">
    <text evidence="2">Belongs to the type IA topoisomerase family.</text>
</comment>
<keyword evidence="5" id="KW-0863">Zinc-finger</keyword>
<evidence type="ECO:0000313" key="16">
    <source>
        <dbReference type="EMBL" id="MCA2014662.1"/>
    </source>
</evidence>
<evidence type="ECO:0000259" key="15">
    <source>
        <dbReference type="PROSITE" id="PS52039"/>
    </source>
</evidence>
<dbReference type="InterPro" id="IPR013497">
    <property type="entry name" value="Topo_IA_cen"/>
</dbReference>
<evidence type="ECO:0000256" key="12">
    <source>
        <dbReference type="ARBA" id="ARBA00032235"/>
    </source>
</evidence>
<dbReference type="InterPro" id="IPR003601">
    <property type="entry name" value="Topo_IA_2"/>
</dbReference>
<dbReference type="InterPro" id="IPR034144">
    <property type="entry name" value="TOPRIM_TopoIII"/>
</dbReference>
<dbReference type="Gene3D" id="1.10.290.10">
    <property type="entry name" value="Topoisomerase I, domain 4"/>
    <property type="match status" value="1"/>
</dbReference>
<dbReference type="SUPFAM" id="SSF56712">
    <property type="entry name" value="Prokaryotic type I DNA topoisomerase"/>
    <property type="match status" value="1"/>
</dbReference>
<evidence type="ECO:0000256" key="10">
    <source>
        <dbReference type="ARBA" id="ARBA00030003"/>
    </source>
</evidence>
<dbReference type="EC" id="5.6.2.1" evidence="3"/>
<accession>A0ABS7YI79</accession>
<evidence type="ECO:0000256" key="11">
    <source>
        <dbReference type="ARBA" id="ARBA00031985"/>
    </source>
</evidence>
<comment type="catalytic activity">
    <reaction evidence="1">
        <text>ATP-independent breakage of single-stranded DNA, followed by passage and rejoining.</text>
        <dbReference type="EC" id="5.6.2.1"/>
    </reaction>
</comment>
<dbReference type="Gene3D" id="1.10.460.10">
    <property type="entry name" value="Topoisomerase I, domain 2"/>
    <property type="match status" value="1"/>
</dbReference>
<protein>
    <recommendedName>
        <fullName evidence="3">DNA topoisomerase</fullName>
        <ecNumber evidence="3">5.6.2.1</ecNumber>
    </recommendedName>
    <alternativeName>
        <fullName evidence="13">Omega-protein</fullName>
    </alternativeName>
    <alternativeName>
        <fullName evidence="12">Relaxing enzyme</fullName>
    </alternativeName>
    <alternativeName>
        <fullName evidence="10">Swivelase</fullName>
    </alternativeName>
    <alternativeName>
        <fullName evidence="11">Untwisting enzyme</fullName>
    </alternativeName>
</protein>
<dbReference type="PROSITE" id="PS52039">
    <property type="entry name" value="TOPO_IA_2"/>
    <property type="match status" value="1"/>
</dbReference>
<evidence type="ECO:0000256" key="6">
    <source>
        <dbReference type="ARBA" id="ARBA00022833"/>
    </source>
</evidence>
<dbReference type="PANTHER" id="PTHR11390:SF21">
    <property type="entry name" value="DNA TOPOISOMERASE 3-ALPHA"/>
    <property type="match status" value="1"/>
</dbReference>
<dbReference type="Gene3D" id="3.40.50.140">
    <property type="match status" value="1"/>
</dbReference>
<dbReference type="PANTHER" id="PTHR11390">
    <property type="entry name" value="PROKARYOTIC DNA TOPOISOMERASE"/>
    <property type="match status" value="1"/>
</dbReference>
<dbReference type="Proteomes" id="UP001199044">
    <property type="component" value="Unassembled WGS sequence"/>
</dbReference>
<evidence type="ECO:0000256" key="7">
    <source>
        <dbReference type="ARBA" id="ARBA00023029"/>
    </source>
</evidence>
<dbReference type="SMART" id="SM00436">
    <property type="entry name" value="TOP1Bc"/>
    <property type="match status" value="1"/>
</dbReference>
<dbReference type="GO" id="GO:0003677">
    <property type="term" value="F:DNA binding"/>
    <property type="evidence" value="ECO:0007669"/>
    <property type="project" value="UniProtKB-KW"/>
</dbReference>
<evidence type="ECO:0000256" key="13">
    <source>
        <dbReference type="ARBA" id="ARBA00032877"/>
    </source>
</evidence>
<dbReference type="Pfam" id="PF01131">
    <property type="entry name" value="Topoisom_bac"/>
    <property type="match status" value="1"/>
</dbReference>
<dbReference type="InterPro" id="IPR013498">
    <property type="entry name" value="Topo_IA_Znf"/>
</dbReference>
<evidence type="ECO:0000256" key="1">
    <source>
        <dbReference type="ARBA" id="ARBA00000213"/>
    </source>
</evidence>
<gene>
    <name evidence="16" type="ORF">LDJ79_00975</name>
</gene>
<dbReference type="SUPFAM" id="SSF57783">
    <property type="entry name" value="Zinc beta-ribbon"/>
    <property type="match status" value="1"/>
</dbReference>
<evidence type="ECO:0000256" key="2">
    <source>
        <dbReference type="ARBA" id="ARBA00009446"/>
    </source>
</evidence>
<keyword evidence="17" id="KW-1185">Reference proteome</keyword>
<evidence type="ECO:0000256" key="3">
    <source>
        <dbReference type="ARBA" id="ARBA00012891"/>
    </source>
</evidence>
<keyword evidence="8 16" id="KW-0238">DNA-binding</keyword>
<dbReference type="RefSeq" id="WP_225249283.1">
    <property type="nucleotide sequence ID" value="NZ_JAIWIU010000005.1"/>
</dbReference>
<dbReference type="Pfam" id="PF01751">
    <property type="entry name" value="Toprim"/>
    <property type="match status" value="1"/>
</dbReference>
<dbReference type="InterPro" id="IPR006171">
    <property type="entry name" value="TOPRIM_dom"/>
</dbReference>
<evidence type="ECO:0000256" key="5">
    <source>
        <dbReference type="ARBA" id="ARBA00022771"/>
    </source>
</evidence>
<evidence type="ECO:0000256" key="8">
    <source>
        <dbReference type="ARBA" id="ARBA00023125"/>
    </source>
</evidence>
<dbReference type="SMART" id="SM00437">
    <property type="entry name" value="TOP1Ac"/>
    <property type="match status" value="1"/>
</dbReference>
<proteinExistence type="inferred from homology"/>
<keyword evidence="7" id="KW-0799">Topoisomerase</keyword>
<dbReference type="Gene3D" id="3.30.65.10">
    <property type="entry name" value="Bacterial Topoisomerase I, domain 1"/>
    <property type="match status" value="1"/>
</dbReference>
<evidence type="ECO:0000313" key="17">
    <source>
        <dbReference type="Proteomes" id="UP001199044"/>
    </source>
</evidence>
<reference evidence="17" key="1">
    <citation type="submission" date="2023-07" db="EMBL/GenBank/DDBJ databases">
        <title>Molecular identification of indigenous halophilic bacteria isolated from red sea cost, biodegradation of synthetic dyes and assessment of degraded metabolite toxicity.</title>
        <authorList>
            <person name="Chaieb K."/>
            <person name="Altayb H.N."/>
        </authorList>
    </citation>
    <scope>NUCLEOTIDE SEQUENCE [LARGE SCALE GENOMIC DNA]</scope>
    <source>
        <strain evidence="17">K20</strain>
    </source>
</reference>
<dbReference type="InterPro" id="IPR013826">
    <property type="entry name" value="Topo_IA_cen_sub3"/>
</dbReference>
<feature type="domain" description="Toprim" evidence="14">
    <location>
        <begin position="1"/>
        <end position="138"/>
    </location>
</feature>
<keyword evidence="9" id="KW-0413">Isomerase</keyword>
<dbReference type="Pfam" id="PF01396">
    <property type="entry name" value="Zn_ribbon_Top1"/>
    <property type="match status" value="2"/>
</dbReference>
<keyword evidence="4" id="KW-0677">Repeat</keyword>
<dbReference type="InterPro" id="IPR003602">
    <property type="entry name" value="Topo_IA_DNA-bd_dom"/>
</dbReference>
<dbReference type="InterPro" id="IPR000380">
    <property type="entry name" value="Topo_IA"/>
</dbReference>
<evidence type="ECO:0000256" key="9">
    <source>
        <dbReference type="ARBA" id="ARBA00023235"/>
    </source>
</evidence>
<dbReference type="SMART" id="SM00493">
    <property type="entry name" value="TOPRIM"/>
    <property type="match status" value="1"/>
</dbReference>
<comment type="caution">
    <text evidence="16">The sequence shown here is derived from an EMBL/GenBank/DDBJ whole genome shotgun (WGS) entry which is preliminary data.</text>
</comment>
<name>A0ABS7YI79_9VIBR</name>
<evidence type="ECO:0000259" key="14">
    <source>
        <dbReference type="PROSITE" id="PS50880"/>
    </source>
</evidence>
<dbReference type="CDD" id="cd03362">
    <property type="entry name" value="TOPRIM_TopoIA_TopoIII"/>
    <property type="match status" value="1"/>
</dbReference>
<dbReference type="EMBL" id="JAIWIU010000005">
    <property type="protein sequence ID" value="MCA2014662.1"/>
    <property type="molecule type" value="Genomic_DNA"/>
</dbReference>
<evidence type="ECO:0000256" key="4">
    <source>
        <dbReference type="ARBA" id="ARBA00022737"/>
    </source>
</evidence>